<gene>
    <name evidence="2" type="ORF">BN11_2900001</name>
</gene>
<feature type="region of interest" description="Disordered" evidence="1">
    <location>
        <begin position="89"/>
        <end position="119"/>
    </location>
</feature>
<dbReference type="EMBL" id="CAJA01000213">
    <property type="protein sequence ID" value="CCH73546.1"/>
    <property type="molecule type" value="Genomic_DNA"/>
</dbReference>
<evidence type="ECO:0000313" key="2">
    <source>
        <dbReference type="EMBL" id="CCH73546.1"/>
    </source>
</evidence>
<organism evidence="2 3">
    <name type="scientific">Nostocoides australiense Ben110</name>
    <dbReference type="NCBI Taxonomy" id="1193182"/>
    <lineage>
        <taxon>Bacteria</taxon>
        <taxon>Bacillati</taxon>
        <taxon>Actinomycetota</taxon>
        <taxon>Actinomycetes</taxon>
        <taxon>Micrococcales</taxon>
        <taxon>Intrasporangiaceae</taxon>
        <taxon>Nostocoides</taxon>
    </lineage>
</organism>
<reference evidence="2 3" key="1">
    <citation type="journal article" date="2013" name="ISME J.">
        <title>A metabolic model for members of the genus Tetrasphaera involved in enhanced biological phosphorus removal.</title>
        <authorList>
            <person name="Kristiansen R."/>
            <person name="Nguyen H.T.T."/>
            <person name="Saunders A.M."/>
            <person name="Nielsen J.L."/>
            <person name="Wimmer R."/>
            <person name="Le V.Q."/>
            <person name="McIlroy S.J."/>
            <person name="Petrovski S."/>
            <person name="Seviour R.J."/>
            <person name="Calteau A."/>
            <person name="Nielsen K.L."/>
            <person name="Nielsen P.H."/>
        </authorList>
    </citation>
    <scope>NUCLEOTIDE SEQUENCE [LARGE SCALE GENOMIC DNA]</scope>
    <source>
        <strain evidence="2 3">Ben110</strain>
    </source>
</reference>
<evidence type="ECO:0000313" key="3">
    <source>
        <dbReference type="Proteomes" id="UP000035763"/>
    </source>
</evidence>
<accession>W6JXS6</accession>
<dbReference type="PANTHER" id="PTHR39420:SF2">
    <property type="entry name" value="HYDROLASE"/>
    <property type="match status" value="1"/>
</dbReference>
<dbReference type="AlphaFoldDB" id="W6JXS6"/>
<proteinExistence type="predicted"/>
<protein>
    <submittedName>
        <fullName evidence="2">Uncharacterized protein</fullName>
    </submittedName>
</protein>
<dbReference type="STRING" id="1193182.BN11_2900001"/>
<evidence type="ECO:0000256" key="1">
    <source>
        <dbReference type="SAM" id="MobiDB-lite"/>
    </source>
</evidence>
<dbReference type="InterPro" id="IPR018766">
    <property type="entry name" value="Zinicin_2"/>
</dbReference>
<dbReference type="Pfam" id="PF10103">
    <property type="entry name" value="Zincin_2"/>
    <property type="match status" value="1"/>
</dbReference>
<comment type="caution">
    <text evidence="2">The sequence shown here is derived from an EMBL/GenBank/DDBJ whole genome shotgun (WGS) entry which is preliminary data.</text>
</comment>
<name>W6JXS6_9MICO</name>
<sequence length="119" mass="12511">MRRRRALGGPAEKTFSGLVGLQLRPRRLRDAANLFAALEDRGGAELRDSAWGHPDVAPMGADLDDVLGYVDRRSNPAASDDLDAALAAILGETPPGDEPPPGEPSSGDDPSEAPRDDSP</sequence>
<dbReference type="PANTHER" id="PTHR39420">
    <property type="match status" value="1"/>
</dbReference>
<dbReference type="SUPFAM" id="SSF55486">
    <property type="entry name" value="Metalloproteases ('zincins'), catalytic domain"/>
    <property type="match status" value="1"/>
</dbReference>
<keyword evidence="3" id="KW-1185">Reference proteome</keyword>
<dbReference type="Proteomes" id="UP000035763">
    <property type="component" value="Unassembled WGS sequence"/>
</dbReference>